<dbReference type="PANTHER" id="PTHR12526:SF590">
    <property type="entry name" value="ALPHA-MALTOSE-1-PHOSPHATE SYNTHASE"/>
    <property type="match status" value="1"/>
</dbReference>
<gene>
    <name evidence="2" type="ORF">GXW76_25295</name>
</gene>
<comment type="caution">
    <text evidence="2">The sequence shown here is derived from an EMBL/GenBank/DDBJ whole genome shotgun (WGS) entry which is preliminary data.</text>
</comment>
<dbReference type="Proteomes" id="UP001138751">
    <property type="component" value="Unassembled WGS sequence"/>
</dbReference>
<dbReference type="GO" id="GO:0016757">
    <property type="term" value="F:glycosyltransferase activity"/>
    <property type="evidence" value="ECO:0007669"/>
    <property type="project" value="TreeGrafter"/>
</dbReference>
<dbReference type="AlphaFoldDB" id="A0A9X9X528"/>
<dbReference type="EMBL" id="JAAEDM010000186">
    <property type="protein sequence ID" value="MBR0674507.1"/>
    <property type="molecule type" value="Genomic_DNA"/>
</dbReference>
<dbReference type="Pfam" id="PF13692">
    <property type="entry name" value="Glyco_trans_1_4"/>
    <property type="match status" value="1"/>
</dbReference>
<feature type="domain" description="Glycosyltransferase subfamily 4-like N-terminal" evidence="1">
    <location>
        <begin position="79"/>
        <end position="185"/>
    </location>
</feature>
<dbReference type="InterPro" id="IPR028098">
    <property type="entry name" value="Glyco_trans_4-like_N"/>
</dbReference>
<reference evidence="2" key="2">
    <citation type="journal article" date="2021" name="Syst. Appl. Microbiol.">
        <title>Roseomonas hellenica sp. nov., isolated from roots of wild-growing Alkanna tinctoria.</title>
        <authorList>
            <person name="Rat A."/>
            <person name="Naranjo H.D."/>
            <person name="Lebbe L."/>
            <person name="Cnockaert M."/>
            <person name="Krigas N."/>
            <person name="Grigoriadou K."/>
            <person name="Maloupa E."/>
            <person name="Willems A."/>
        </authorList>
    </citation>
    <scope>NUCLEOTIDE SEQUENCE</scope>
    <source>
        <strain evidence="2">LMG 31231</strain>
    </source>
</reference>
<sequence length="365" mass="38192">AVRPAPLAPPAAEGPRVIALRAHHVHHGARSGPYQFLRHLPPGMRLDSRATPLGATLAGEKAGEFRAWGRLLGTTPFGQQGNAWLAETELLAACATEGADIIHAIDGELALWLLPRMPGALFAGGKRPRMAATFHQPASLLGAMLNGRLLARLDAAILLCEAQRPAVAPHLPPERIHVIPHGIDTGFFTPGPRAEGEGLRMLSVGHWLRDHATAFGTLPLLREAGIRASLRIVTPQAPAGIPPGVTIESGLTDEELRQAYRDADLLLLPLTDATANNAILEAMACGRAIVSTDVGGVGEMTDGAARLVPPGDPQALAEAVVALAHDPAAAEALGRAARARAEALDWRHAGARHAELYATLAGQGA</sequence>
<protein>
    <submittedName>
        <fullName evidence="2">Glycosyltransferase family 4 protein</fullName>
    </submittedName>
</protein>
<dbReference type="Gene3D" id="3.40.50.2000">
    <property type="entry name" value="Glycogen Phosphorylase B"/>
    <property type="match status" value="2"/>
</dbReference>
<evidence type="ECO:0000259" key="1">
    <source>
        <dbReference type="Pfam" id="PF13439"/>
    </source>
</evidence>
<keyword evidence="3" id="KW-1185">Reference proteome</keyword>
<organism evidence="2 3">
    <name type="scientific">Neoroseomonas soli</name>
    <dbReference type="NCBI Taxonomy" id="1081025"/>
    <lineage>
        <taxon>Bacteria</taxon>
        <taxon>Pseudomonadati</taxon>
        <taxon>Pseudomonadota</taxon>
        <taxon>Alphaproteobacteria</taxon>
        <taxon>Acetobacterales</taxon>
        <taxon>Acetobacteraceae</taxon>
        <taxon>Neoroseomonas</taxon>
    </lineage>
</organism>
<reference evidence="2" key="1">
    <citation type="submission" date="2020-01" db="EMBL/GenBank/DDBJ databases">
        <authorList>
            <person name="Rat A."/>
        </authorList>
    </citation>
    <scope>NUCLEOTIDE SEQUENCE</scope>
    <source>
        <strain evidence="2">LMG 31231</strain>
    </source>
</reference>
<dbReference type="RefSeq" id="WP_211864907.1">
    <property type="nucleotide sequence ID" value="NZ_JAAEDM010000186.1"/>
</dbReference>
<dbReference type="CDD" id="cd03801">
    <property type="entry name" value="GT4_PimA-like"/>
    <property type="match status" value="1"/>
</dbReference>
<evidence type="ECO:0000313" key="2">
    <source>
        <dbReference type="EMBL" id="MBR0674507.1"/>
    </source>
</evidence>
<proteinExistence type="predicted"/>
<feature type="non-terminal residue" evidence="2">
    <location>
        <position position="1"/>
    </location>
</feature>
<accession>A0A9X9X528</accession>
<dbReference type="PANTHER" id="PTHR12526">
    <property type="entry name" value="GLYCOSYLTRANSFERASE"/>
    <property type="match status" value="1"/>
</dbReference>
<dbReference type="Pfam" id="PF13439">
    <property type="entry name" value="Glyco_transf_4"/>
    <property type="match status" value="1"/>
</dbReference>
<dbReference type="SUPFAM" id="SSF53756">
    <property type="entry name" value="UDP-Glycosyltransferase/glycogen phosphorylase"/>
    <property type="match status" value="1"/>
</dbReference>
<evidence type="ECO:0000313" key="3">
    <source>
        <dbReference type="Proteomes" id="UP001138751"/>
    </source>
</evidence>
<name>A0A9X9X528_9PROT</name>